<name>A0A0W7WTZ4_9ACTN</name>
<organism evidence="1 2">
    <name type="scientific">Streptomyces silvensis</name>
    <dbReference type="NCBI Taxonomy" id="1765722"/>
    <lineage>
        <taxon>Bacteria</taxon>
        <taxon>Bacillati</taxon>
        <taxon>Actinomycetota</taxon>
        <taxon>Actinomycetes</taxon>
        <taxon>Kitasatosporales</taxon>
        <taxon>Streptomycetaceae</taxon>
        <taxon>Streptomyces</taxon>
    </lineage>
</organism>
<evidence type="ECO:0000313" key="2">
    <source>
        <dbReference type="Proteomes" id="UP000054804"/>
    </source>
</evidence>
<dbReference type="RefSeq" id="WP_058851822.1">
    <property type="nucleotide sequence ID" value="NZ_LOCL01000062.1"/>
</dbReference>
<comment type="caution">
    <text evidence="1">The sequence shown here is derived from an EMBL/GenBank/DDBJ whole genome shotgun (WGS) entry which is preliminary data.</text>
</comment>
<gene>
    <name evidence="1" type="ORF">AT728_02245</name>
</gene>
<dbReference type="STRING" id="1765722.AT728_02245"/>
<reference evidence="1 2" key="1">
    <citation type="submission" date="2015-12" db="EMBL/GenBank/DDBJ databases">
        <title>Draft genome sequence of Streptomyces silvensis ATCC 53525, a producer of novel hormone antagonists.</title>
        <authorList>
            <person name="Johnston C.W."/>
            <person name="Li Y."/>
            <person name="Magarvey N.A."/>
        </authorList>
    </citation>
    <scope>NUCLEOTIDE SEQUENCE [LARGE SCALE GENOMIC DNA]</scope>
    <source>
        <strain evidence="1 2">ATCC 53525</strain>
    </source>
</reference>
<protein>
    <submittedName>
        <fullName evidence="1">Uncharacterized protein</fullName>
    </submittedName>
</protein>
<keyword evidence="2" id="KW-1185">Reference proteome</keyword>
<dbReference type="AlphaFoldDB" id="A0A0W7WTZ4"/>
<proteinExistence type="predicted"/>
<dbReference type="EMBL" id="LOCL01000062">
    <property type="protein sequence ID" value="KUF14074.1"/>
    <property type="molecule type" value="Genomic_DNA"/>
</dbReference>
<evidence type="ECO:0000313" key="1">
    <source>
        <dbReference type="EMBL" id="KUF14074.1"/>
    </source>
</evidence>
<sequence>MTGARTVSHDFEIVYAEQDVDAATVSFTGRASADGLGVVVTGDCPRCHGSTASEYRYGLPGTGTKGLWSKLTGTARTEPDPGSVVETLRQETYFCECGHPHPQLPGNAVFVGCGASWQVRSLIVEGAP</sequence>
<accession>A0A0W7WTZ4</accession>
<dbReference type="Proteomes" id="UP000054804">
    <property type="component" value="Unassembled WGS sequence"/>
</dbReference>